<comment type="pathway">
    <text evidence="10">Sulfur metabolism; glutathione biosynthesis; glutathione from L-cysteine and L-glutamate: step 2/2.</text>
</comment>
<name>A0ABY2X458_9RHOB</name>
<evidence type="ECO:0000313" key="12">
    <source>
        <dbReference type="EMBL" id="TMV10172.1"/>
    </source>
</evidence>
<dbReference type="InterPro" id="IPR004218">
    <property type="entry name" value="GSHS_ATP-bd"/>
</dbReference>
<dbReference type="RefSeq" id="WP_138840229.1">
    <property type="nucleotide sequence ID" value="NZ_VCPD01000001.1"/>
</dbReference>
<gene>
    <name evidence="10 12" type="primary">gshB</name>
    <name evidence="12" type="ORF">FGK63_03675</name>
</gene>
<keyword evidence="3 10" id="KW-0436">Ligase</keyword>
<accession>A0ABY2X458</accession>
<comment type="similarity">
    <text evidence="10">Belongs to the prokaryotic GSH synthase family.</text>
</comment>
<keyword evidence="7 10" id="KW-0067">ATP-binding</keyword>
<comment type="caution">
    <text evidence="12">The sequence shown here is derived from an EMBL/GenBank/DDBJ whole genome shotgun (WGS) entry which is preliminary data.</text>
</comment>
<comment type="catalytic activity">
    <reaction evidence="10">
        <text>gamma-L-glutamyl-L-cysteine + glycine + ATP = glutathione + ADP + phosphate + H(+)</text>
        <dbReference type="Rhea" id="RHEA:13557"/>
        <dbReference type="ChEBI" id="CHEBI:15378"/>
        <dbReference type="ChEBI" id="CHEBI:30616"/>
        <dbReference type="ChEBI" id="CHEBI:43474"/>
        <dbReference type="ChEBI" id="CHEBI:57305"/>
        <dbReference type="ChEBI" id="CHEBI:57925"/>
        <dbReference type="ChEBI" id="CHEBI:58173"/>
        <dbReference type="ChEBI" id="CHEBI:456216"/>
        <dbReference type="EC" id="6.3.2.3"/>
    </reaction>
</comment>
<evidence type="ECO:0000256" key="3">
    <source>
        <dbReference type="ARBA" id="ARBA00022598"/>
    </source>
</evidence>
<dbReference type="Gene3D" id="3.30.1490.20">
    <property type="entry name" value="ATP-grasp fold, A domain"/>
    <property type="match status" value="1"/>
</dbReference>
<dbReference type="PROSITE" id="PS50975">
    <property type="entry name" value="ATP_GRASP"/>
    <property type="match status" value="1"/>
</dbReference>
<comment type="cofactor">
    <cofactor evidence="2">
        <name>Mg(2+)</name>
        <dbReference type="ChEBI" id="CHEBI:18420"/>
    </cofactor>
</comment>
<dbReference type="InterPro" id="IPR016185">
    <property type="entry name" value="PreATP-grasp_dom_sf"/>
</dbReference>
<keyword evidence="6 10" id="KW-0547">Nucleotide-binding</keyword>
<dbReference type="EC" id="6.3.2.3" evidence="10"/>
<dbReference type="NCBIfam" id="TIGR01380">
    <property type="entry name" value="glut_syn"/>
    <property type="match status" value="1"/>
</dbReference>
<evidence type="ECO:0000256" key="7">
    <source>
        <dbReference type="ARBA" id="ARBA00022840"/>
    </source>
</evidence>
<comment type="cofactor">
    <cofactor evidence="1">
        <name>Mn(2+)</name>
        <dbReference type="ChEBI" id="CHEBI:29035"/>
    </cofactor>
</comment>
<dbReference type="Pfam" id="PF02951">
    <property type="entry name" value="GSH-S_N"/>
    <property type="match status" value="1"/>
</dbReference>
<dbReference type="InterPro" id="IPR006284">
    <property type="entry name" value="Glut_synth_pro"/>
</dbReference>
<dbReference type="NCBIfam" id="NF003573">
    <property type="entry name" value="PRK05246.1"/>
    <property type="match status" value="1"/>
</dbReference>
<feature type="domain" description="ATP-grasp" evidence="11">
    <location>
        <begin position="123"/>
        <end position="307"/>
    </location>
</feature>
<evidence type="ECO:0000313" key="13">
    <source>
        <dbReference type="Proteomes" id="UP001193035"/>
    </source>
</evidence>
<evidence type="ECO:0000256" key="9">
    <source>
        <dbReference type="ARBA" id="ARBA00023211"/>
    </source>
</evidence>
<evidence type="ECO:0000256" key="10">
    <source>
        <dbReference type="HAMAP-Rule" id="MF_00162"/>
    </source>
</evidence>
<keyword evidence="9" id="KW-0464">Manganese</keyword>
<dbReference type="InterPro" id="IPR013815">
    <property type="entry name" value="ATP_grasp_subdomain_1"/>
</dbReference>
<evidence type="ECO:0000256" key="6">
    <source>
        <dbReference type="ARBA" id="ARBA00022741"/>
    </source>
</evidence>
<organism evidence="12 13">
    <name type="scientific">Ruegeria sediminis</name>
    <dbReference type="NCBI Taxonomy" id="2583820"/>
    <lineage>
        <taxon>Bacteria</taxon>
        <taxon>Pseudomonadati</taxon>
        <taxon>Pseudomonadota</taxon>
        <taxon>Alphaproteobacteria</taxon>
        <taxon>Rhodobacterales</taxon>
        <taxon>Roseobacteraceae</taxon>
        <taxon>Ruegeria</taxon>
    </lineage>
</organism>
<proteinExistence type="inferred from homology"/>
<keyword evidence="4 10" id="KW-0317">Glutathione biosynthesis</keyword>
<dbReference type="PANTHER" id="PTHR21621">
    <property type="entry name" value="RIBOSOMAL PROTEIN S6 MODIFICATION PROTEIN"/>
    <property type="match status" value="1"/>
</dbReference>
<dbReference type="InterPro" id="IPR004215">
    <property type="entry name" value="GSHS_N"/>
</dbReference>
<dbReference type="PANTHER" id="PTHR21621:SF4">
    <property type="entry name" value="GLUTATHIONE SYNTHETASE"/>
    <property type="match status" value="1"/>
</dbReference>
<protein>
    <recommendedName>
        <fullName evidence="10">Glutathione synthetase</fullName>
        <ecNumber evidence="10">6.3.2.3</ecNumber>
    </recommendedName>
    <alternativeName>
        <fullName evidence="10">GSH synthetase</fullName>
        <shortName evidence="10">GSH-S</shortName>
        <shortName evidence="10">GSHase</shortName>
    </alternativeName>
    <alternativeName>
        <fullName evidence="10">Glutathione synthase</fullName>
    </alternativeName>
</protein>
<dbReference type="Gene3D" id="3.40.50.20">
    <property type="match status" value="1"/>
</dbReference>
<evidence type="ECO:0000256" key="2">
    <source>
        <dbReference type="ARBA" id="ARBA00001946"/>
    </source>
</evidence>
<evidence type="ECO:0000256" key="1">
    <source>
        <dbReference type="ARBA" id="ARBA00001936"/>
    </source>
</evidence>
<dbReference type="SUPFAM" id="SSF56059">
    <property type="entry name" value="Glutathione synthetase ATP-binding domain-like"/>
    <property type="match status" value="1"/>
</dbReference>
<dbReference type="InterPro" id="IPR011761">
    <property type="entry name" value="ATP-grasp"/>
</dbReference>
<dbReference type="HAMAP" id="MF_00162">
    <property type="entry name" value="GSH_S"/>
    <property type="match status" value="1"/>
</dbReference>
<keyword evidence="13" id="KW-1185">Reference proteome</keyword>
<sequence>MKIAFQMDPIGAVDINADSSFRLAEEAQARGHDLFFYGPDHLAYQEGRITARGHDMTVQRVPGEPAILGPVREVDLAEFDVVWLRQDPPFDMHYLTSTYLLDRLKGQTLVVNDPFWVRNYPEKLLVLNFPHLTPPTTIARDLEAIRAFKARHGDIILKPLYGNGGAGVFRLDANDRNLSALYELFTGFSREPLIVQKFLPDVSSGDKRVILVDGEPVGAINRVPAPGETRSNMHVGGRPEKTGLTDRDRAICAEIGPLLREKGQVFVGIDVIGEYLTEINVTSPTGIQELERFDGINIAEKVWEAIEAKF</sequence>
<dbReference type="Gene3D" id="3.30.470.20">
    <property type="entry name" value="ATP-grasp fold, B domain"/>
    <property type="match status" value="1"/>
</dbReference>
<keyword evidence="5" id="KW-0479">Metal-binding</keyword>
<dbReference type="GO" id="GO:0004363">
    <property type="term" value="F:glutathione synthase activity"/>
    <property type="evidence" value="ECO:0007669"/>
    <property type="project" value="UniProtKB-EC"/>
</dbReference>
<evidence type="ECO:0000256" key="5">
    <source>
        <dbReference type="ARBA" id="ARBA00022723"/>
    </source>
</evidence>
<dbReference type="Pfam" id="PF02955">
    <property type="entry name" value="GSH-S_ATP"/>
    <property type="match status" value="1"/>
</dbReference>
<evidence type="ECO:0000256" key="8">
    <source>
        <dbReference type="ARBA" id="ARBA00022842"/>
    </source>
</evidence>
<evidence type="ECO:0000259" key="11">
    <source>
        <dbReference type="PROSITE" id="PS50975"/>
    </source>
</evidence>
<reference evidence="12 13" key="1">
    <citation type="submission" date="2019-05" db="EMBL/GenBank/DDBJ databases">
        <title>Ruegeria sp. nov., isolated from tidal flat.</title>
        <authorList>
            <person name="Kim W."/>
        </authorList>
    </citation>
    <scope>NUCLEOTIDE SEQUENCE [LARGE SCALE GENOMIC DNA]</scope>
    <source>
        <strain evidence="12 13">CAU 1488</strain>
    </source>
</reference>
<dbReference type="EMBL" id="VCPD01000001">
    <property type="protein sequence ID" value="TMV10172.1"/>
    <property type="molecule type" value="Genomic_DNA"/>
</dbReference>
<evidence type="ECO:0000256" key="4">
    <source>
        <dbReference type="ARBA" id="ARBA00022684"/>
    </source>
</evidence>
<dbReference type="SUPFAM" id="SSF52440">
    <property type="entry name" value="PreATP-grasp domain"/>
    <property type="match status" value="1"/>
</dbReference>
<keyword evidence="8" id="KW-0460">Magnesium</keyword>
<dbReference type="Proteomes" id="UP001193035">
    <property type="component" value="Unassembled WGS sequence"/>
</dbReference>